<dbReference type="OrthoDB" id="10580004at2759"/>
<reference evidence="2 3" key="1">
    <citation type="submission" date="2010-05" db="EMBL/GenBank/DDBJ databases">
        <title>The Genome Sequence of Thecamonas trahens ATCC 50062.</title>
        <authorList>
            <consortium name="The Broad Institute Genome Sequencing Platform"/>
            <person name="Russ C."/>
            <person name="Cuomo C."/>
            <person name="Shea T."/>
            <person name="Young S.K."/>
            <person name="Zeng Q."/>
            <person name="Koehrsen M."/>
            <person name="Haas B."/>
            <person name="Borodovsky M."/>
            <person name="Guigo R."/>
            <person name="Alvarado L."/>
            <person name="Berlin A."/>
            <person name="Bochicchio J."/>
            <person name="Borenstein D."/>
            <person name="Chapman S."/>
            <person name="Chen Z."/>
            <person name="Freedman E."/>
            <person name="Gellesch M."/>
            <person name="Goldberg J."/>
            <person name="Griggs A."/>
            <person name="Gujja S."/>
            <person name="Heilman E."/>
            <person name="Heiman D."/>
            <person name="Hepburn T."/>
            <person name="Howarth C."/>
            <person name="Jen D."/>
            <person name="Larson L."/>
            <person name="Mehta T."/>
            <person name="Park D."/>
            <person name="Pearson M."/>
            <person name="Roberts A."/>
            <person name="Saif S."/>
            <person name="Shenoy N."/>
            <person name="Sisk P."/>
            <person name="Stolte C."/>
            <person name="Sykes S."/>
            <person name="Thomson T."/>
            <person name="Walk T."/>
            <person name="White J."/>
            <person name="Yandava C."/>
            <person name="Burger G."/>
            <person name="Gray M.W."/>
            <person name="Holland P.W.H."/>
            <person name="King N."/>
            <person name="Lang F.B.F."/>
            <person name="Roger A.J."/>
            <person name="Ruiz-Trillo I."/>
            <person name="Lander E."/>
            <person name="Nusbaum C."/>
        </authorList>
    </citation>
    <scope>NUCLEOTIDE SEQUENCE [LARGE SCALE GENOMIC DNA]</scope>
    <source>
        <strain evidence="2 3">ATCC 50062</strain>
    </source>
</reference>
<gene>
    <name evidence="2" type="ORF">AMSG_08103</name>
</gene>
<keyword evidence="1" id="KW-1133">Transmembrane helix</keyword>
<feature type="transmembrane region" description="Helical" evidence="1">
    <location>
        <begin position="72"/>
        <end position="94"/>
    </location>
</feature>
<dbReference type="RefSeq" id="XP_013755327.1">
    <property type="nucleotide sequence ID" value="XM_013899873.1"/>
</dbReference>
<protein>
    <submittedName>
        <fullName evidence="2">Uncharacterized protein</fullName>
    </submittedName>
</protein>
<keyword evidence="1" id="KW-0812">Transmembrane</keyword>
<evidence type="ECO:0000256" key="1">
    <source>
        <dbReference type="SAM" id="Phobius"/>
    </source>
</evidence>
<evidence type="ECO:0000313" key="3">
    <source>
        <dbReference type="Proteomes" id="UP000054408"/>
    </source>
</evidence>
<sequence>MDGEPLLRAGAGGDDRGGDGDAVVIKYTFTGKLTLFPLFVILMFAATGLLLTRGTRPYNAGYFTSSEVYYGLAGLAMFITSLWCVLAIALWVVFRVTVAITHESMTVTKSGVFRSASLSFDRNDLSLHYFRTHYLESSAWLKLVVREGERYYVLLSWKGAGDQKARFMEFFNSLQRVLATDGGPLPAHDGRDVELISRDEMTFITPFAARLRALQASHAALRGGSSMLTSAANTTCLEDLSFFNGDRFTRHFVVNKATGEPLLG</sequence>
<dbReference type="Proteomes" id="UP000054408">
    <property type="component" value="Unassembled WGS sequence"/>
</dbReference>
<dbReference type="EMBL" id="GL349473">
    <property type="protein sequence ID" value="KNC52536.1"/>
    <property type="molecule type" value="Genomic_DNA"/>
</dbReference>
<keyword evidence="3" id="KW-1185">Reference proteome</keyword>
<dbReference type="GeneID" id="25566867"/>
<name>A0A0L0DKG1_THETB</name>
<dbReference type="OMA" id="LHYFRTH"/>
<organism evidence="2 3">
    <name type="scientific">Thecamonas trahens ATCC 50062</name>
    <dbReference type="NCBI Taxonomy" id="461836"/>
    <lineage>
        <taxon>Eukaryota</taxon>
        <taxon>Apusozoa</taxon>
        <taxon>Apusomonadida</taxon>
        <taxon>Apusomonadidae</taxon>
        <taxon>Thecamonas</taxon>
    </lineage>
</organism>
<evidence type="ECO:0000313" key="2">
    <source>
        <dbReference type="EMBL" id="KNC52536.1"/>
    </source>
</evidence>
<feature type="transmembrane region" description="Helical" evidence="1">
    <location>
        <begin position="33"/>
        <end position="51"/>
    </location>
</feature>
<dbReference type="AlphaFoldDB" id="A0A0L0DKG1"/>
<accession>A0A0L0DKG1</accession>
<proteinExistence type="predicted"/>
<keyword evidence="1" id="KW-0472">Membrane</keyword>